<evidence type="ECO:0000256" key="9">
    <source>
        <dbReference type="ARBA" id="ARBA00022723"/>
    </source>
</evidence>
<keyword evidence="7 17" id="KW-0597">Phosphoprotein</keyword>
<evidence type="ECO:0000256" key="6">
    <source>
        <dbReference type="ARBA" id="ARBA00022490"/>
    </source>
</evidence>
<dbReference type="SMART" id="SM01230">
    <property type="entry name" value="Gln-synt_C"/>
    <property type="match status" value="1"/>
</dbReference>
<evidence type="ECO:0000256" key="4">
    <source>
        <dbReference type="ARBA" id="ARBA00012937"/>
    </source>
</evidence>
<dbReference type="InterPro" id="IPR027302">
    <property type="entry name" value="Gln_synth_N_conserv_site"/>
</dbReference>
<feature type="binding site" evidence="14">
    <location>
        <position position="346"/>
    </location>
    <ligand>
        <name>L-glutamate</name>
        <dbReference type="ChEBI" id="CHEBI:29985"/>
    </ligand>
</feature>
<evidence type="ECO:0000256" key="13">
    <source>
        <dbReference type="ARBA" id="ARBA00049436"/>
    </source>
</evidence>
<keyword evidence="8 21" id="KW-0436">Ligase</keyword>
<evidence type="ECO:0000256" key="3">
    <source>
        <dbReference type="ARBA" id="ARBA00011354"/>
    </source>
</evidence>
<feature type="binding site" evidence="15">
    <location>
        <position position="213"/>
    </location>
    <ligand>
        <name>ATP</name>
        <dbReference type="ChEBI" id="CHEBI:30616"/>
    </ligand>
</feature>
<dbReference type="FunFam" id="3.30.590.10:FF:000001">
    <property type="entry name" value="Glutamine synthetase"/>
    <property type="match status" value="1"/>
</dbReference>
<feature type="binding site" evidence="16">
    <location>
        <position position="132"/>
    </location>
    <ligand>
        <name>Mg(2+)</name>
        <dbReference type="ChEBI" id="CHEBI:18420"/>
        <label>1</label>
    </ligand>
</feature>
<proteinExistence type="inferred from homology"/>
<dbReference type="GO" id="GO:0019740">
    <property type="term" value="P:nitrogen utilization"/>
    <property type="evidence" value="ECO:0007669"/>
    <property type="project" value="TreeGrafter"/>
</dbReference>
<dbReference type="InterPro" id="IPR008147">
    <property type="entry name" value="Gln_synt_N"/>
</dbReference>
<dbReference type="InterPro" id="IPR036651">
    <property type="entry name" value="Gln_synt_N_sf"/>
</dbReference>
<dbReference type="PROSITE" id="PS51987">
    <property type="entry name" value="GS_CATALYTIC"/>
    <property type="match status" value="1"/>
</dbReference>
<feature type="binding site" evidence="16">
    <location>
        <position position="226"/>
    </location>
    <ligand>
        <name>Mg(2+)</name>
        <dbReference type="ChEBI" id="CHEBI:18420"/>
        <label>1</label>
    </ligand>
</feature>
<feature type="binding site" evidence="16">
    <location>
        <position position="218"/>
    </location>
    <ligand>
        <name>Mg(2+)</name>
        <dbReference type="ChEBI" id="CHEBI:18420"/>
        <label>1</label>
    </ligand>
</feature>
<evidence type="ECO:0000256" key="21">
    <source>
        <dbReference type="RuleBase" id="RU004356"/>
    </source>
</evidence>
<feature type="domain" description="GS catalytic" evidence="23">
    <location>
        <begin position="107"/>
        <end position="477"/>
    </location>
</feature>
<dbReference type="Pfam" id="PF00120">
    <property type="entry name" value="Gln-synt_C"/>
    <property type="match status" value="1"/>
</dbReference>
<evidence type="ECO:0000259" key="22">
    <source>
        <dbReference type="PROSITE" id="PS51986"/>
    </source>
</evidence>
<evidence type="ECO:0000256" key="20">
    <source>
        <dbReference type="RuleBase" id="RU000387"/>
    </source>
</evidence>
<feature type="domain" description="GS beta-grasp" evidence="22">
    <location>
        <begin position="15"/>
        <end position="99"/>
    </location>
</feature>
<dbReference type="PROSITE" id="PS00181">
    <property type="entry name" value="GLNA_ATP"/>
    <property type="match status" value="1"/>
</dbReference>
<dbReference type="Gene3D" id="3.30.590.10">
    <property type="entry name" value="Glutamine synthetase/guanido kinase, catalytic domain"/>
    <property type="match status" value="1"/>
</dbReference>
<evidence type="ECO:0000313" key="24">
    <source>
        <dbReference type="EMBL" id="GIF95414.1"/>
    </source>
</evidence>
<dbReference type="PROSITE" id="PS00182">
    <property type="entry name" value="GLNA_ADENYLATION"/>
    <property type="match status" value="1"/>
</dbReference>
<dbReference type="RefSeq" id="WP_120316239.1">
    <property type="nucleotide sequence ID" value="NZ_BONH01000001.1"/>
</dbReference>
<dbReference type="GO" id="GO:0005737">
    <property type="term" value="C:cytoplasm"/>
    <property type="evidence" value="ECO:0007669"/>
    <property type="project" value="UniProtKB-SubCell"/>
</dbReference>
<keyword evidence="6 20" id="KW-0963">Cytoplasm</keyword>
<dbReference type="GO" id="GO:0016020">
    <property type="term" value="C:membrane"/>
    <property type="evidence" value="ECO:0007669"/>
    <property type="project" value="TreeGrafter"/>
</dbReference>
<name>A0A8J3K783_9ACTN</name>
<organism evidence="24 25">
    <name type="scientific">Catellatospora citrea</name>
    <dbReference type="NCBI Taxonomy" id="53366"/>
    <lineage>
        <taxon>Bacteria</taxon>
        <taxon>Bacillati</taxon>
        <taxon>Actinomycetota</taxon>
        <taxon>Actinomycetes</taxon>
        <taxon>Micromonosporales</taxon>
        <taxon>Micromonosporaceae</taxon>
        <taxon>Catellatospora</taxon>
    </lineage>
</organism>
<dbReference type="PANTHER" id="PTHR43407">
    <property type="entry name" value="GLUTAMINE SYNTHETASE"/>
    <property type="match status" value="1"/>
</dbReference>
<gene>
    <name evidence="24" type="ORF">Cci01nite_05080</name>
</gene>
<accession>A0A8J3K783</accession>
<dbReference type="InterPro" id="IPR008146">
    <property type="entry name" value="Gln_synth_cat_dom"/>
</dbReference>
<evidence type="ECO:0000259" key="23">
    <source>
        <dbReference type="PROSITE" id="PS51987"/>
    </source>
</evidence>
<dbReference type="Gene3D" id="3.10.20.70">
    <property type="entry name" value="Glutamine synthetase, N-terminal domain"/>
    <property type="match status" value="1"/>
</dbReference>
<feature type="binding site" evidence="14">
    <location>
        <begin position="270"/>
        <end position="271"/>
    </location>
    <ligand>
        <name>L-glutamate</name>
        <dbReference type="ChEBI" id="CHEBI:29985"/>
    </ligand>
</feature>
<comment type="caution">
    <text evidence="24">The sequence shown here is derived from an EMBL/GenBank/DDBJ whole genome shotgun (WGS) entry which is preliminary data.</text>
</comment>
<evidence type="ECO:0000256" key="15">
    <source>
        <dbReference type="PIRSR" id="PIRSR604809-2"/>
    </source>
</evidence>
<evidence type="ECO:0000256" key="2">
    <source>
        <dbReference type="ARBA" id="ARBA00009897"/>
    </source>
</evidence>
<keyword evidence="25" id="KW-1185">Reference proteome</keyword>
<comment type="cofactor">
    <cofactor evidence="16">
        <name>Mg(2+)</name>
        <dbReference type="ChEBI" id="CHEBI:18420"/>
    </cofactor>
    <text evidence="16">Binds 2 Mg(2+) ions per subunit.</text>
</comment>
<comment type="subunit">
    <text evidence="3 20">Oligomer of 12 subunits arranged in the form of two hexagons.</text>
</comment>
<keyword evidence="12 16" id="KW-0460">Magnesium</keyword>
<feature type="binding site" evidence="14">
    <location>
        <position position="328"/>
    </location>
    <ligand>
        <name>L-glutamate</name>
        <dbReference type="ChEBI" id="CHEBI:29985"/>
    </ligand>
</feature>
<reference evidence="24 25" key="1">
    <citation type="submission" date="2021-01" db="EMBL/GenBank/DDBJ databases">
        <title>Whole genome shotgun sequence of Catellatospora citrea NBRC 14495.</title>
        <authorList>
            <person name="Komaki H."/>
            <person name="Tamura T."/>
        </authorList>
    </citation>
    <scope>NUCLEOTIDE SEQUENCE [LARGE SCALE GENOMIC DNA]</scope>
    <source>
        <strain evidence="24 25">NBRC 14495</strain>
    </source>
</reference>
<dbReference type="PROSITE" id="PS51986">
    <property type="entry name" value="GS_BETA_GRASP"/>
    <property type="match status" value="1"/>
</dbReference>
<feature type="binding site" evidence="14">
    <location>
        <position position="367"/>
    </location>
    <ligand>
        <name>L-glutamate</name>
        <dbReference type="ChEBI" id="CHEBI:29985"/>
    </ligand>
</feature>
<evidence type="ECO:0000256" key="14">
    <source>
        <dbReference type="PIRSR" id="PIRSR604809-1"/>
    </source>
</evidence>
<feature type="binding site" evidence="16">
    <location>
        <position position="134"/>
    </location>
    <ligand>
        <name>Mg(2+)</name>
        <dbReference type="ChEBI" id="CHEBI:18420"/>
        <label>1</label>
    </ligand>
</feature>
<dbReference type="Pfam" id="PF03951">
    <property type="entry name" value="Gln-synt_N"/>
    <property type="match status" value="1"/>
</dbReference>
<feature type="binding site" evidence="16">
    <location>
        <position position="275"/>
    </location>
    <ligand>
        <name>Mg(2+)</name>
        <dbReference type="ChEBI" id="CHEBI:18420"/>
        <label>1</label>
    </ligand>
</feature>
<evidence type="ECO:0000256" key="17">
    <source>
        <dbReference type="PIRSR" id="PIRSR604809-50"/>
    </source>
</evidence>
<comment type="catalytic activity">
    <reaction evidence="13 21">
        <text>L-glutamate + NH4(+) + ATP = L-glutamine + ADP + phosphate + H(+)</text>
        <dbReference type="Rhea" id="RHEA:16169"/>
        <dbReference type="ChEBI" id="CHEBI:15378"/>
        <dbReference type="ChEBI" id="CHEBI:28938"/>
        <dbReference type="ChEBI" id="CHEBI:29985"/>
        <dbReference type="ChEBI" id="CHEBI:30616"/>
        <dbReference type="ChEBI" id="CHEBI:43474"/>
        <dbReference type="ChEBI" id="CHEBI:58359"/>
        <dbReference type="ChEBI" id="CHEBI:456216"/>
        <dbReference type="EC" id="6.3.1.2"/>
    </reaction>
</comment>
<dbReference type="InterPro" id="IPR027303">
    <property type="entry name" value="Gln_synth_gly_rich_site"/>
</dbReference>
<dbReference type="PANTHER" id="PTHR43407:SF1">
    <property type="entry name" value="LENGSIN"/>
    <property type="match status" value="1"/>
</dbReference>
<dbReference type="EMBL" id="BONH01000001">
    <property type="protein sequence ID" value="GIF95414.1"/>
    <property type="molecule type" value="Genomic_DNA"/>
</dbReference>
<comment type="similarity">
    <text evidence="2 18 19">Belongs to the glutamine synthetase family.</text>
</comment>
<dbReference type="GO" id="GO:0046872">
    <property type="term" value="F:metal ion binding"/>
    <property type="evidence" value="ECO:0007669"/>
    <property type="project" value="UniProtKB-KW"/>
</dbReference>
<evidence type="ECO:0000256" key="18">
    <source>
        <dbReference type="PROSITE-ProRule" id="PRU01330"/>
    </source>
</evidence>
<dbReference type="InterPro" id="IPR004809">
    <property type="entry name" value="Gln_synth_I"/>
</dbReference>
<feature type="binding site" evidence="15">
    <location>
        <begin position="229"/>
        <end position="231"/>
    </location>
    <ligand>
        <name>ATP</name>
        <dbReference type="ChEBI" id="CHEBI:30616"/>
    </ligand>
</feature>
<evidence type="ECO:0000256" key="1">
    <source>
        <dbReference type="ARBA" id="ARBA00004496"/>
    </source>
</evidence>
<keyword evidence="10 15" id="KW-0547">Nucleotide-binding</keyword>
<dbReference type="PROSITE" id="PS00180">
    <property type="entry name" value="GLNA_1"/>
    <property type="match status" value="1"/>
</dbReference>
<sequence>MFANSEELLRYLKDEDVKFVDVRFCDLPGVMQFFTVPVQSFDASVFTDGLAFDGSSIRGFQQIHESDMLLLPDVTTAFIDPFRIQKTLALNFFIHDPFTREAYSRDPRNVAKKAEAYLAASGIADTAYFGAEAEFYIFDSIRYATQPNQAFYHIDSVEGAWNTGAATNSDGSANRGYKPGYKGGYFPVAPTDHYADLRDTMVTNLVDLGFTVERGHHEVGTAGQAEINYKFSTLLASGDQMQLFKYVIKNTAWHAGKTATFMPKPLFGDNGSGMHTHQSLWLGGEPLFYDETGYAGLSDTARWYIGGLLHHAPSLLAFTNPSINSYRRLVPGFEAPVNLVYSQRNRSACTRIPVTGTNAKAKRIEFRCPDPSSNPYLAFSAMLMAGLDGIRNKIEPPAPIDKDLYDLPPEEVANVTQVPGSLSDVLTALEKDNDYLQAGGVFTSDLIETWVDYKRSNEIDPVRLRPTPHEFQMYFDC</sequence>
<dbReference type="AlphaFoldDB" id="A0A8J3K783"/>
<evidence type="ECO:0000256" key="5">
    <source>
        <dbReference type="ARBA" id="ARBA00021364"/>
    </source>
</evidence>
<evidence type="ECO:0000256" key="19">
    <source>
        <dbReference type="RuleBase" id="RU000384"/>
    </source>
</evidence>
<evidence type="ECO:0000256" key="12">
    <source>
        <dbReference type="ARBA" id="ARBA00022842"/>
    </source>
</evidence>
<dbReference type="GO" id="GO:0005524">
    <property type="term" value="F:ATP binding"/>
    <property type="evidence" value="ECO:0007669"/>
    <property type="project" value="UniProtKB-KW"/>
</dbReference>
<dbReference type="SUPFAM" id="SSF55931">
    <property type="entry name" value="Glutamine synthetase/guanido kinase"/>
    <property type="match status" value="1"/>
</dbReference>
<evidence type="ECO:0000256" key="11">
    <source>
        <dbReference type="ARBA" id="ARBA00022840"/>
    </source>
</evidence>
<comment type="subcellular location">
    <subcellularLocation>
        <location evidence="1 20">Cytoplasm</location>
    </subcellularLocation>
</comment>
<keyword evidence="9 16" id="KW-0479">Metal-binding</keyword>
<evidence type="ECO:0000256" key="8">
    <source>
        <dbReference type="ARBA" id="ARBA00022598"/>
    </source>
</evidence>
<feature type="binding site" evidence="16">
    <location>
        <position position="365"/>
    </location>
    <ligand>
        <name>Mg(2+)</name>
        <dbReference type="ChEBI" id="CHEBI:18420"/>
        <label>1</label>
    </ligand>
</feature>
<feature type="binding site" evidence="15">
    <location>
        <begin position="277"/>
        <end position="279"/>
    </location>
    <ligand>
        <name>ATP</name>
        <dbReference type="ChEBI" id="CHEBI:30616"/>
    </ligand>
</feature>
<dbReference type="InterPro" id="IPR001637">
    <property type="entry name" value="Gln_synth_I_adenylation_site"/>
</dbReference>
<feature type="binding site" evidence="15">
    <location>
        <position position="360"/>
    </location>
    <ligand>
        <name>ATP</name>
        <dbReference type="ChEBI" id="CHEBI:30616"/>
    </ligand>
</feature>
<protein>
    <recommendedName>
        <fullName evidence="5 21">Glutamine synthetase</fullName>
        <ecNumber evidence="4 21">6.3.1.2</ecNumber>
    </recommendedName>
</protein>
<evidence type="ECO:0000256" key="7">
    <source>
        <dbReference type="ARBA" id="ARBA00022553"/>
    </source>
</evidence>
<dbReference type="Proteomes" id="UP000659904">
    <property type="component" value="Unassembled WGS sequence"/>
</dbReference>
<dbReference type="GO" id="GO:0006542">
    <property type="term" value="P:glutamine biosynthetic process"/>
    <property type="evidence" value="ECO:0007669"/>
    <property type="project" value="InterPro"/>
</dbReference>
<evidence type="ECO:0000256" key="10">
    <source>
        <dbReference type="ARBA" id="ARBA00022741"/>
    </source>
</evidence>
<feature type="binding site" evidence="14">
    <location>
        <position position="334"/>
    </location>
    <ligand>
        <name>L-glutamate</name>
        <dbReference type="ChEBI" id="CHEBI:29985"/>
    </ligand>
</feature>
<dbReference type="GO" id="GO:0004356">
    <property type="term" value="F:glutamine synthetase activity"/>
    <property type="evidence" value="ECO:0007669"/>
    <property type="project" value="UniProtKB-EC"/>
</dbReference>
<feature type="modified residue" description="O-AMP-tyrosine" evidence="17">
    <location>
        <position position="405"/>
    </location>
</feature>
<dbReference type="InterPro" id="IPR014746">
    <property type="entry name" value="Gln_synth/guanido_kin_cat_dom"/>
</dbReference>
<keyword evidence="11 15" id="KW-0067">ATP-binding</keyword>
<dbReference type="SUPFAM" id="SSF54368">
    <property type="entry name" value="Glutamine synthetase, N-terminal domain"/>
    <property type="match status" value="1"/>
</dbReference>
<evidence type="ECO:0000256" key="16">
    <source>
        <dbReference type="PIRSR" id="PIRSR604809-3"/>
    </source>
</evidence>
<feature type="binding site" evidence="15">
    <location>
        <position position="346"/>
    </location>
    <ligand>
        <name>ATP</name>
        <dbReference type="ChEBI" id="CHEBI:30616"/>
    </ligand>
</feature>
<dbReference type="NCBIfam" id="TIGR00653">
    <property type="entry name" value="GlnA"/>
    <property type="match status" value="1"/>
</dbReference>
<evidence type="ECO:0000313" key="25">
    <source>
        <dbReference type="Proteomes" id="UP000659904"/>
    </source>
</evidence>
<dbReference type="EC" id="6.3.1.2" evidence="4 21"/>